<proteinExistence type="predicted"/>
<protein>
    <recommendedName>
        <fullName evidence="1">Thioredoxin domain-containing protein</fullName>
    </recommendedName>
</protein>
<dbReference type="EMBL" id="JAMWBK010000008">
    <property type="protein sequence ID" value="KAJ8902970.1"/>
    <property type="molecule type" value="Genomic_DNA"/>
</dbReference>
<dbReference type="Gene3D" id="3.90.180.10">
    <property type="entry name" value="Medium-chain alcohol dehydrogenases, catalytic domain"/>
    <property type="match status" value="1"/>
</dbReference>
<dbReference type="Pfam" id="PF00085">
    <property type="entry name" value="Thioredoxin"/>
    <property type="match status" value="1"/>
</dbReference>
<name>A0AAV8UK93_9RHOD</name>
<dbReference type="InterPro" id="IPR036291">
    <property type="entry name" value="NAD(P)-bd_dom_sf"/>
</dbReference>
<dbReference type="Gene3D" id="3.40.30.10">
    <property type="entry name" value="Glutaredoxin"/>
    <property type="match status" value="1"/>
</dbReference>
<accession>A0AAV8UK93</accession>
<evidence type="ECO:0000259" key="1">
    <source>
        <dbReference type="PROSITE" id="PS51352"/>
    </source>
</evidence>
<dbReference type="InterPro" id="IPR013766">
    <property type="entry name" value="Thioredoxin_domain"/>
</dbReference>
<dbReference type="SUPFAM" id="SSF52833">
    <property type="entry name" value="Thioredoxin-like"/>
    <property type="match status" value="1"/>
</dbReference>
<dbReference type="InterPro" id="IPR050700">
    <property type="entry name" value="YIM1/Zinc_Alcohol_DH_Fams"/>
</dbReference>
<reference evidence="2 3" key="1">
    <citation type="journal article" date="2023" name="Nat. Commun.">
        <title>Origin of minicircular mitochondrial genomes in red algae.</title>
        <authorList>
            <person name="Lee Y."/>
            <person name="Cho C.H."/>
            <person name="Lee Y.M."/>
            <person name="Park S.I."/>
            <person name="Yang J.H."/>
            <person name="West J.A."/>
            <person name="Bhattacharya D."/>
            <person name="Yoon H.S."/>
        </authorList>
    </citation>
    <scope>NUCLEOTIDE SEQUENCE [LARGE SCALE GENOMIC DNA]</scope>
    <source>
        <strain evidence="2 3">CCMP1338</strain>
        <tissue evidence="2">Whole cell</tissue>
    </source>
</reference>
<keyword evidence="3" id="KW-1185">Reference proteome</keyword>
<dbReference type="PANTHER" id="PTHR11695">
    <property type="entry name" value="ALCOHOL DEHYDROGENASE RELATED"/>
    <property type="match status" value="1"/>
</dbReference>
<dbReference type="Gene3D" id="3.40.50.720">
    <property type="entry name" value="NAD(P)-binding Rossmann-like Domain"/>
    <property type="match status" value="1"/>
</dbReference>
<sequence length="462" mass="48912">MELGFVVSVGVVGKGRRDVCAKVVSASGVTDVRVGHAASHALDMGRVGTLGTTAGGKDCETGAVHVVVGDNKDQGKMLSFVAQKPKKGAVLPIQSDLSVNVHSGLSESEAGTLSILALNLVGALEAQGVDQRKDFKGKKAVVLGGIDGGCASVSTQLLSAWGADVVAVTTSNAYKNTAIGAKKVIDPRKVSFADELESFDFVLDTLGNEGQTGVVHTLRKSFGAKYVPTASPLLLRACGDGLLRGGAAIASLVRGNLPKDIADPFLPSDRGIDVVTNALLMAAEGLIDHVPAQVVTSAELFEAFSWPRDADTGLRYGLPAPSLFEVEPVESEDELVFVRQHVADLFEKDDSGLVLESADDLKSIITSTKNSVETAVLFVGASWCRRCKELLPSFKALAYKLGPDRPDVHFRIMDAEQLKSVAKTLEVTDVPEIIVFKEGKRKSTWLNTKTSSLMELSVRQAL</sequence>
<evidence type="ECO:0000313" key="3">
    <source>
        <dbReference type="Proteomes" id="UP001157974"/>
    </source>
</evidence>
<dbReference type="PROSITE" id="PS51352">
    <property type="entry name" value="THIOREDOXIN_2"/>
    <property type="match status" value="1"/>
</dbReference>
<dbReference type="PANTHER" id="PTHR11695:SF294">
    <property type="entry name" value="RETICULON-4-INTERACTING PROTEIN 1, MITOCHONDRIAL"/>
    <property type="match status" value="1"/>
</dbReference>
<dbReference type="InterPro" id="IPR036249">
    <property type="entry name" value="Thioredoxin-like_sf"/>
</dbReference>
<dbReference type="CDD" id="cd02947">
    <property type="entry name" value="TRX_family"/>
    <property type="match status" value="1"/>
</dbReference>
<feature type="domain" description="Thioredoxin" evidence="1">
    <location>
        <begin position="314"/>
        <end position="462"/>
    </location>
</feature>
<dbReference type="Proteomes" id="UP001157974">
    <property type="component" value="Unassembled WGS sequence"/>
</dbReference>
<comment type="caution">
    <text evidence="2">The sequence shown here is derived from an EMBL/GenBank/DDBJ whole genome shotgun (WGS) entry which is preliminary data.</text>
</comment>
<dbReference type="SUPFAM" id="SSF51735">
    <property type="entry name" value="NAD(P)-binding Rossmann-fold domains"/>
    <property type="match status" value="1"/>
</dbReference>
<dbReference type="GO" id="GO:0005739">
    <property type="term" value="C:mitochondrion"/>
    <property type="evidence" value="ECO:0007669"/>
    <property type="project" value="TreeGrafter"/>
</dbReference>
<evidence type="ECO:0000313" key="2">
    <source>
        <dbReference type="EMBL" id="KAJ8902970.1"/>
    </source>
</evidence>
<gene>
    <name evidence="2" type="ORF">NDN08_006287</name>
</gene>
<dbReference type="AlphaFoldDB" id="A0AAV8UK93"/>
<organism evidence="2 3">
    <name type="scientific">Rhodosorus marinus</name>
    <dbReference type="NCBI Taxonomy" id="101924"/>
    <lineage>
        <taxon>Eukaryota</taxon>
        <taxon>Rhodophyta</taxon>
        <taxon>Stylonematophyceae</taxon>
        <taxon>Stylonematales</taxon>
        <taxon>Stylonemataceae</taxon>
        <taxon>Rhodosorus</taxon>
    </lineage>
</organism>